<reference evidence="2 3" key="1">
    <citation type="journal article" date="2012" name="Genome Biol.">
        <title>Genome and low-iron response of an oceanic diatom adapted to chronic iron limitation.</title>
        <authorList>
            <person name="Lommer M."/>
            <person name="Specht M."/>
            <person name="Roy A.S."/>
            <person name="Kraemer L."/>
            <person name="Andreson R."/>
            <person name="Gutowska M.A."/>
            <person name="Wolf J."/>
            <person name="Bergner S.V."/>
            <person name="Schilhabel M.B."/>
            <person name="Klostermeier U.C."/>
            <person name="Beiko R.G."/>
            <person name="Rosenstiel P."/>
            <person name="Hippler M."/>
            <person name="Laroche J."/>
        </authorList>
    </citation>
    <scope>NUCLEOTIDE SEQUENCE [LARGE SCALE GENOMIC DNA]</scope>
    <source>
        <strain evidence="2 3">CCMP1005</strain>
    </source>
</reference>
<gene>
    <name evidence="2" type="ORF">THAOC_06239</name>
</gene>
<feature type="region of interest" description="Disordered" evidence="1">
    <location>
        <begin position="1"/>
        <end position="61"/>
    </location>
</feature>
<proteinExistence type="predicted"/>
<name>K0T567_THAOC</name>
<dbReference type="Proteomes" id="UP000266841">
    <property type="component" value="Unassembled WGS sequence"/>
</dbReference>
<evidence type="ECO:0000313" key="2">
    <source>
        <dbReference type="EMBL" id="EJK72244.1"/>
    </source>
</evidence>
<feature type="region of interest" description="Disordered" evidence="1">
    <location>
        <begin position="355"/>
        <end position="387"/>
    </location>
</feature>
<sequence length="599" mass="66373">MEEPKEQPDKIGERQTHLSGSQHDTAAALDGRHRREGPGRQDWSAVEAQSAEAGRRDIQLPRPRLRTARGLRASVQSEELGGAALPRQARCDADRSPTVQMCGMDAPRQKLDGPRSRAFRRPGATKVLQPQEFHELRKDRGFRRILRGTDRDSYYHERFLRGRPDLRPKMKRLNATQCKAPASGNAEDRHPDFNAPGRYVLLPDEPGNKRSAAMRAAGLVPGTEAVASSGSWNMHDEGNASQIQQPMGRSHTVSVSPGMNMPAQSNADYNYMSNFMVSSSNREFNYGRQMDNMTSASVGISDREANYHEMERFYSRSNCPQSQFTTGYNRHQSMPANLPPHSDHSQFNMARMPASTNTMPQYNRSSSNPVPRQMPVRHDPDSSSTDVDEQLGNIQRIMMDNEALAARIKELEGRIGPGCVREPSHGGMAARLQCSQEMTPQTRQVPDPPGDFSTGRAFEETARGQDPVSYRHPLNDSNVQVDCKQQKRMPTPTKSSDDDCSGDFEHSFNSNLNSFMSLGLSDSNLVPLPEMDAAEEAELGLGDVAEEAELKTRSSPTSSRDSPQADDNMESSVSLGMVDAMEGGGDSMTDVQWFQLQGT</sequence>
<dbReference type="EMBL" id="AGNL01006138">
    <property type="protein sequence ID" value="EJK72244.1"/>
    <property type="molecule type" value="Genomic_DNA"/>
</dbReference>
<evidence type="ECO:0000256" key="1">
    <source>
        <dbReference type="SAM" id="MobiDB-lite"/>
    </source>
</evidence>
<feature type="compositionally biased region" description="Polar residues" evidence="1">
    <location>
        <begin position="355"/>
        <end position="370"/>
    </location>
</feature>
<keyword evidence="3" id="KW-1185">Reference proteome</keyword>
<feature type="region of interest" description="Disordered" evidence="1">
    <location>
        <begin position="461"/>
        <end position="502"/>
    </location>
</feature>
<protein>
    <recommendedName>
        <fullName evidence="4">HSF-type DNA-binding domain-containing protein</fullName>
    </recommendedName>
</protein>
<organism evidence="2 3">
    <name type="scientific">Thalassiosira oceanica</name>
    <name type="common">Marine diatom</name>
    <dbReference type="NCBI Taxonomy" id="159749"/>
    <lineage>
        <taxon>Eukaryota</taxon>
        <taxon>Sar</taxon>
        <taxon>Stramenopiles</taxon>
        <taxon>Ochrophyta</taxon>
        <taxon>Bacillariophyta</taxon>
        <taxon>Coscinodiscophyceae</taxon>
        <taxon>Thalassiosirophycidae</taxon>
        <taxon>Thalassiosirales</taxon>
        <taxon>Thalassiosiraceae</taxon>
        <taxon>Thalassiosira</taxon>
    </lineage>
</organism>
<comment type="caution">
    <text evidence="2">The sequence shown here is derived from an EMBL/GenBank/DDBJ whole genome shotgun (WGS) entry which is preliminary data.</text>
</comment>
<evidence type="ECO:0008006" key="4">
    <source>
        <dbReference type="Google" id="ProtNLM"/>
    </source>
</evidence>
<accession>K0T567</accession>
<feature type="compositionally biased region" description="Basic and acidic residues" evidence="1">
    <location>
        <begin position="30"/>
        <end position="39"/>
    </location>
</feature>
<feature type="compositionally biased region" description="Basic and acidic residues" evidence="1">
    <location>
        <begin position="1"/>
        <end position="16"/>
    </location>
</feature>
<evidence type="ECO:0000313" key="3">
    <source>
        <dbReference type="Proteomes" id="UP000266841"/>
    </source>
</evidence>
<dbReference type="AlphaFoldDB" id="K0T567"/>
<feature type="compositionally biased region" description="Low complexity" evidence="1">
    <location>
        <begin position="553"/>
        <end position="562"/>
    </location>
</feature>
<feature type="region of interest" description="Disordered" evidence="1">
    <location>
        <begin position="541"/>
        <end position="590"/>
    </location>
</feature>